<evidence type="ECO:0000313" key="1">
    <source>
        <dbReference type="EMBL" id="AKA67618.1"/>
    </source>
</evidence>
<reference evidence="1 2" key="1">
    <citation type="journal article" date="2015" name="J. Biotechnol.">
        <title>Complete genome sequence of a malodorant-producing acetogen, Clostridium scatologenes ATCC 25775(T).</title>
        <authorList>
            <person name="Zhu Z."/>
            <person name="Guo T."/>
            <person name="Zheng H."/>
            <person name="Song T."/>
            <person name="Ouyang P."/>
            <person name="Xie J."/>
        </authorList>
    </citation>
    <scope>NUCLEOTIDE SEQUENCE [LARGE SCALE GENOMIC DNA]</scope>
    <source>
        <strain evidence="1 2">ATCC 25775</strain>
    </source>
</reference>
<organism evidence="1 2">
    <name type="scientific">Clostridium scatologenes</name>
    <dbReference type="NCBI Taxonomy" id="1548"/>
    <lineage>
        <taxon>Bacteria</taxon>
        <taxon>Bacillati</taxon>
        <taxon>Bacillota</taxon>
        <taxon>Clostridia</taxon>
        <taxon>Eubacteriales</taxon>
        <taxon>Clostridiaceae</taxon>
        <taxon>Clostridium</taxon>
    </lineage>
</organism>
<dbReference type="InterPro" id="IPR010181">
    <property type="entry name" value="CGCAxxGCC_motif"/>
</dbReference>
<name>A0A0E3JWY0_CLOSL</name>
<evidence type="ECO:0000313" key="2">
    <source>
        <dbReference type="Proteomes" id="UP000033115"/>
    </source>
</evidence>
<protein>
    <submittedName>
        <fullName evidence="1">C_GCAxxG_C_C family protein</fullName>
    </submittedName>
</protein>
<dbReference type="AlphaFoldDB" id="A0A0E3JWY0"/>
<sequence>MSENCKHNHNIRSSKYSEINSFKERAVELFKQGYNCSQSVFAAFCEECGMNFETALRISSSFGGGMGRLREVCGAVSGMFMVAGMKYGYVDPKDRLSKAEHYKRIQQLAEKFKENNGSLICRELLGLSDQSESYVPEERTKEYYKKRPCVEIVGSAAEIMYEYIKSNKQSS</sequence>
<dbReference type="EMBL" id="CP009933">
    <property type="protein sequence ID" value="AKA67618.1"/>
    <property type="molecule type" value="Genomic_DNA"/>
</dbReference>
<dbReference type="Proteomes" id="UP000033115">
    <property type="component" value="Chromosome"/>
</dbReference>
<dbReference type="KEGG" id="csq:CSCA_0493"/>
<accession>A0A0E3JWY0</accession>
<dbReference type="RefSeq" id="WP_046065929.1">
    <property type="nucleotide sequence ID" value="NZ_CP009933.1"/>
</dbReference>
<dbReference type="HOGENOM" id="CLU_091283_1_0_9"/>
<proteinExistence type="predicted"/>
<dbReference type="STRING" id="1548.CSCA_0493"/>
<gene>
    <name evidence="1" type="ORF">CSCA_0493</name>
</gene>
<dbReference type="Pfam" id="PF09719">
    <property type="entry name" value="C_GCAxxG_C_C"/>
    <property type="match status" value="1"/>
</dbReference>
<keyword evidence="2" id="KW-1185">Reference proteome</keyword>
<dbReference type="NCBIfam" id="TIGR01909">
    <property type="entry name" value="C_GCAxxG_C_C"/>
    <property type="match status" value="1"/>
</dbReference>